<sequence length="159" mass="17853">MDDAGVRPPSLLGLQSYLAGHVSRIGRLALSGVLDDHRLKFPEFAALLALQDFGPMPQFEVAERLDLNRSHLVGYLDALEGMGYVERFRDQRDRRRQLVGLTDSGKGFTKRLMVLARKTQTEYLAVLSKAEQATLAELLTRVLRAYDQKRTGKPDQPAD</sequence>
<organism evidence="2 3">
    <name type="scientific">Tenggerimyces flavus</name>
    <dbReference type="NCBI Taxonomy" id="1708749"/>
    <lineage>
        <taxon>Bacteria</taxon>
        <taxon>Bacillati</taxon>
        <taxon>Actinomycetota</taxon>
        <taxon>Actinomycetes</taxon>
        <taxon>Propionibacteriales</taxon>
        <taxon>Nocardioidaceae</taxon>
        <taxon>Tenggerimyces</taxon>
    </lineage>
</organism>
<dbReference type="Gene3D" id="1.10.10.10">
    <property type="entry name" value="Winged helix-like DNA-binding domain superfamily/Winged helix DNA-binding domain"/>
    <property type="match status" value="1"/>
</dbReference>
<dbReference type="RefSeq" id="WP_205122779.1">
    <property type="nucleotide sequence ID" value="NZ_JAFBCM010000001.1"/>
</dbReference>
<dbReference type="PANTHER" id="PTHR33164:SF95">
    <property type="entry name" value="TRANSCRIPTIONAL REGULATOR"/>
    <property type="match status" value="1"/>
</dbReference>
<dbReference type="PROSITE" id="PS50995">
    <property type="entry name" value="HTH_MARR_2"/>
    <property type="match status" value="1"/>
</dbReference>
<dbReference type="PANTHER" id="PTHR33164">
    <property type="entry name" value="TRANSCRIPTIONAL REGULATOR, MARR FAMILY"/>
    <property type="match status" value="1"/>
</dbReference>
<accession>A0ABV7YCX6</accession>
<dbReference type="PRINTS" id="PR00598">
    <property type="entry name" value="HTHMARR"/>
</dbReference>
<reference evidence="3" key="1">
    <citation type="journal article" date="2019" name="Int. J. Syst. Evol. Microbiol.">
        <title>The Global Catalogue of Microorganisms (GCM) 10K type strain sequencing project: providing services to taxonomists for standard genome sequencing and annotation.</title>
        <authorList>
            <consortium name="The Broad Institute Genomics Platform"/>
            <consortium name="The Broad Institute Genome Sequencing Center for Infectious Disease"/>
            <person name="Wu L."/>
            <person name="Ma J."/>
        </authorList>
    </citation>
    <scope>NUCLEOTIDE SEQUENCE [LARGE SCALE GENOMIC DNA]</scope>
    <source>
        <strain evidence="3">CGMCC 4.7241</strain>
    </source>
</reference>
<dbReference type="EMBL" id="JBHRZH010000016">
    <property type="protein sequence ID" value="MFC3762787.1"/>
    <property type="molecule type" value="Genomic_DNA"/>
</dbReference>
<dbReference type="InterPro" id="IPR000835">
    <property type="entry name" value="HTH_MarR-typ"/>
</dbReference>
<evidence type="ECO:0000313" key="3">
    <source>
        <dbReference type="Proteomes" id="UP001595699"/>
    </source>
</evidence>
<evidence type="ECO:0000259" key="1">
    <source>
        <dbReference type="PROSITE" id="PS50995"/>
    </source>
</evidence>
<dbReference type="InterPro" id="IPR039422">
    <property type="entry name" value="MarR/SlyA-like"/>
</dbReference>
<gene>
    <name evidence="2" type="ORF">ACFOUW_18245</name>
</gene>
<dbReference type="InterPro" id="IPR036390">
    <property type="entry name" value="WH_DNA-bd_sf"/>
</dbReference>
<feature type="domain" description="HTH marR-type" evidence="1">
    <location>
        <begin position="1"/>
        <end position="144"/>
    </location>
</feature>
<dbReference type="Pfam" id="PF01047">
    <property type="entry name" value="MarR"/>
    <property type="match status" value="1"/>
</dbReference>
<protein>
    <submittedName>
        <fullName evidence="2">MarR family winged helix-turn-helix transcriptional regulator</fullName>
    </submittedName>
</protein>
<comment type="caution">
    <text evidence="2">The sequence shown here is derived from an EMBL/GenBank/DDBJ whole genome shotgun (WGS) entry which is preliminary data.</text>
</comment>
<keyword evidence="3" id="KW-1185">Reference proteome</keyword>
<dbReference type="SMART" id="SM00347">
    <property type="entry name" value="HTH_MARR"/>
    <property type="match status" value="1"/>
</dbReference>
<evidence type="ECO:0000313" key="2">
    <source>
        <dbReference type="EMBL" id="MFC3762787.1"/>
    </source>
</evidence>
<name>A0ABV7YCX6_9ACTN</name>
<dbReference type="InterPro" id="IPR036388">
    <property type="entry name" value="WH-like_DNA-bd_sf"/>
</dbReference>
<dbReference type="Proteomes" id="UP001595699">
    <property type="component" value="Unassembled WGS sequence"/>
</dbReference>
<dbReference type="SUPFAM" id="SSF46785">
    <property type="entry name" value="Winged helix' DNA-binding domain"/>
    <property type="match status" value="1"/>
</dbReference>
<proteinExistence type="predicted"/>